<dbReference type="AlphaFoldDB" id="A0A245ZDR6"/>
<keyword evidence="3" id="KW-1185">Reference proteome</keyword>
<evidence type="ECO:0000256" key="1">
    <source>
        <dbReference type="SAM" id="MobiDB-lite"/>
    </source>
</evidence>
<reference evidence="2 3" key="1">
    <citation type="submission" date="2017-03" db="EMBL/GenBank/DDBJ databases">
        <title>Genome sequence of Sphingomonas dokdonensis DSM 21029.</title>
        <authorList>
            <person name="Poehlein A."/>
            <person name="Wuebbeler J.H."/>
            <person name="Steinbuechel A."/>
            <person name="Daniel R."/>
        </authorList>
    </citation>
    <scope>NUCLEOTIDE SEQUENCE [LARGE SCALE GENOMIC DNA]</scope>
    <source>
        <strain evidence="2 3">DSM 21029</strain>
    </source>
</reference>
<protein>
    <submittedName>
        <fullName evidence="2">Uncharacterized protein</fullName>
    </submittedName>
</protein>
<dbReference type="EMBL" id="NBBI01000008">
    <property type="protein sequence ID" value="OWK27890.1"/>
    <property type="molecule type" value="Genomic_DNA"/>
</dbReference>
<organism evidence="2 3">
    <name type="scientific">Sphingomonas dokdonensis</name>
    <dbReference type="NCBI Taxonomy" id="344880"/>
    <lineage>
        <taxon>Bacteria</taxon>
        <taxon>Pseudomonadati</taxon>
        <taxon>Pseudomonadota</taxon>
        <taxon>Alphaproteobacteria</taxon>
        <taxon>Sphingomonadales</taxon>
        <taxon>Sphingomonadaceae</taxon>
        <taxon>Sphingomonas</taxon>
    </lineage>
</organism>
<dbReference type="Proteomes" id="UP000197290">
    <property type="component" value="Unassembled WGS sequence"/>
</dbReference>
<gene>
    <name evidence="2" type="ORF">SPDO_29730</name>
</gene>
<feature type="compositionally biased region" description="Polar residues" evidence="1">
    <location>
        <begin position="1"/>
        <end position="10"/>
    </location>
</feature>
<sequence length="175" mass="18785">MSLGNETSVSHRAAPVTHARAPGSIEQALDRIAGDPLVGGWAAMATIVERGESTVRNWANPTTPESIPLDLALRLDLAWQKAGLVGAPIRDAYNGLADQLREAEFGCQMELLRAAAVFARENGEAEEWAMLAALPEATVADIDKAVQETSHAVAHGQGLLSIYRRLRRSRSRGPP</sequence>
<evidence type="ECO:0000313" key="2">
    <source>
        <dbReference type="EMBL" id="OWK27890.1"/>
    </source>
</evidence>
<evidence type="ECO:0000313" key="3">
    <source>
        <dbReference type="Proteomes" id="UP000197290"/>
    </source>
</evidence>
<comment type="caution">
    <text evidence="2">The sequence shown here is derived from an EMBL/GenBank/DDBJ whole genome shotgun (WGS) entry which is preliminary data.</text>
</comment>
<feature type="region of interest" description="Disordered" evidence="1">
    <location>
        <begin position="1"/>
        <end position="20"/>
    </location>
</feature>
<accession>A0A245ZDR6</accession>
<proteinExistence type="predicted"/>
<name>A0A245ZDR6_9SPHN</name>